<dbReference type="AlphaFoldDB" id="A0A2P6NSL1"/>
<gene>
    <name evidence="3" type="ORF">PROFUN_03684</name>
</gene>
<evidence type="ECO:0000313" key="3">
    <source>
        <dbReference type="EMBL" id="PRP86936.1"/>
    </source>
</evidence>
<dbReference type="GO" id="GO:0031514">
    <property type="term" value="C:motile cilium"/>
    <property type="evidence" value="ECO:0007669"/>
    <property type="project" value="TreeGrafter"/>
</dbReference>
<feature type="region of interest" description="Disordered" evidence="2">
    <location>
        <begin position="69"/>
        <end position="195"/>
    </location>
</feature>
<sequence>MDQQKQEQFISLSLPRARAPSFADVEVKMLLSNLNTVSYSGMSSDSEAESSELELEFDQIRGQIRRVKKTGPFSRAGKKADTSKSDIRVARKVPSTDAHNTQWWDKMKESMHVEQQQLLEHELQEKKKQDRPVRSQSTNQARPRPRPASWLEARETIAMHLEEESKKAQQEEDDQMSRAVSPTSSLSSVSSVSTGNNCNPLSMSLPSVPTITSPTLLRNYPSLRNEKGNKAQVIDTEEDGDFDEESNTSSNWWDDLKRDLEVSTDAGESHSHVNDTKNNENNAFVPNTPAPLSPSIASIPSRILQNNQSVTTHSSAQSTSNTHTESQQVSEMEDEEEEEKEDSSSWWDDMKKSLETTEKAPSPADDSNRSRGDSASQKTDVSISSLQRDLQSSAPQPTGSPLDQPHLKIRHERKLSASDTRIQLPEVWGMNRVRNRSNNNDSLRTNSSVDSLKTQFNRSSVTPSSSDNEYPNNSPKVTLLPGTMHDIPPVVKRGVLKFDNGVYRGDFTVTPDQYSLAHGTGTFVASNGETYVGQWKMGKRDGKGIKVWDDGREYTGDWSNNRRTGYGILTWKNGDVYMGEMNYGFQQGWGMFKTADDRYVGEWNVSERHGYGTMHFKNGDIYSGDWKHNKKDGRGIYRFKDGKTVEGEWVANVFATKVAKKVDVDSEGETPTPKMHRSNSRKGKASRARAKSTSVVPMPSSSPTVTPVSPVHPTSSAVKKDKATRRKTREKDEDDSGLFEENPQTDVPSSPSGGRDDKKKKKMWTFKSSAN</sequence>
<feature type="compositionally biased region" description="Basic and acidic residues" evidence="2">
    <location>
        <begin position="78"/>
        <end position="89"/>
    </location>
</feature>
<feature type="compositionally biased region" description="Basic and acidic residues" evidence="2">
    <location>
        <begin position="263"/>
        <end position="278"/>
    </location>
</feature>
<dbReference type="SMART" id="SM00698">
    <property type="entry name" value="MORN"/>
    <property type="match status" value="5"/>
</dbReference>
<feature type="compositionally biased region" description="Low complexity" evidence="2">
    <location>
        <begin position="692"/>
        <end position="717"/>
    </location>
</feature>
<name>A0A2P6NSL1_9EUKA</name>
<feature type="compositionally biased region" description="Low complexity" evidence="2">
    <location>
        <begin position="177"/>
        <end position="193"/>
    </location>
</feature>
<dbReference type="Proteomes" id="UP000241769">
    <property type="component" value="Unassembled WGS sequence"/>
</dbReference>
<dbReference type="Gene3D" id="2.20.110.10">
    <property type="entry name" value="Histone H3 K4-specific methyltransferase SET7/9 N-terminal domain"/>
    <property type="match status" value="3"/>
</dbReference>
<dbReference type="PANTHER" id="PTHR43215:SF14">
    <property type="entry name" value="RADIAL SPOKE HEAD 1 HOMOLOG"/>
    <property type="match status" value="1"/>
</dbReference>
<dbReference type="SUPFAM" id="SSF82185">
    <property type="entry name" value="Histone H3 K4-specific methyltransferase SET7/9 N-terminal domain"/>
    <property type="match status" value="2"/>
</dbReference>
<dbReference type="GO" id="GO:0005634">
    <property type="term" value="C:nucleus"/>
    <property type="evidence" value="ECO:0007669"/>
    <property type="project" value="TreeGrafter"/>
</dbReference>
<feature type="region of interest" description="Disordered" evidence="2">
    <location>
        <begin position="219"/>
        <end position="251"/>
    </location>
</feature>
<feature type="compositionally biased region" description="Basic and acidic residues" evidence="2">
    <location>
        <begin position="152"/>
        <end position="170"/>
    </location>
</feature>
<dbReference type="PANTHER" id="PTHR43215">
    <property type="entry name" value="RADIAL SPOKE HEAD 1 HOMOLOG"/>
    <property type="match status" value="1"/>
</dbReference>
<feature type="compositionally biased region" description="Polar residues" evidence="2">
    <location>
        <begin position="449"/>
        <end position="476"/>
    </location>
</feature>
<reference evidence="3 4" key="1">
    <citation type="journal article" date="2018" name="Genome Biol. Evol.">
        <title>Multiple Roots of Fruiting Body Formation in Amoebozoa.</title>
        <authorList>
            <person name="Hillmann F."/>
            <person name="Forbes G."/>
            <person name="Novohradska S."/>
            <person name="Ferling I."/>
            <person name="Riege K."/>
            <person name="Groth M."/>
            <person name="Westermann M."/>
            <person name="Marz M."/>
            <person name="Spaller T."/>
            <person name="Winckler T."/>
            <person name="Schaap P."/>
            <person name="Glockner G."/>
        </authorList>
    </citation>
    <scope>NUCLEOTIDE SEQUENCE [LARGE SCALE GENOMIC DNA]</scope>
    <source>
        <strain evidence="3 4">Jena</strain>
    </source>
</reference>
<evidence type="ECO:0000313" key="4">
    <source>
        <dbReference type="Proteomes" id="UP000241769"/>
    </source>
</evidence>
<evidence type="ECO:0000256" key="1">
    <source>
        <dbReference type="ARBA" id="ARBA00022737"/>
    </source>
</evidence>
<dbReference type="FunFam" id="2.20.110.10:FF:000002">
    <property type="entry name" value="Phosphatidylinositol 4-phosphate 5-kinase 8"/>
    <property type="match status" value="1"/>
</dbReference>
<feature type="compositionally biased region" description="Basic residues" evidence="2">
    <location>
        <begin position="674"/>
        <end position="690"/>
    </location>
</feature>
<feature type="compositionally biased region" description="Polar residues" evidence="2">
    <location>
        <begin position="742"/>
        <end position="752"/>
    </location>
</feature>
<feature type="compositionally biased region" description="Basic and acidic residues" evidence="2">
    <location>
        <begin position="348"/>
        <end position="358"/>
    </location>
</feature>
<feature type="compositionally biased region" description="Acidic residues" evidence="2">
    <location>
        <begin position="331"/>
        <end position="341"/>
    </location>
</feature>
<proteinExistence type="predicted"/>
<dbReference type="OrthoDB" id="270720at2759"/>
<protein>
    <submittedName>
        <fullName evidence="3">MORN repeat variant family protein</fullName>
    </submittedName>
</protein>
<evidence type="ECO:0000256" key="2">
    <source>
        <dbReference type="SAM" id="MobiDB-lite"/>
    </source>
</evidence>
<dbReference type="Pfam" id="PF02493">
    <property type="entry name" value="MORN"/>
    <property type="match status" value="4"/>
</dbReference>
<feature type="compositionally biased region" description="Polar residues" evidence="2">
    <location>
        <begin position="303"/>
        <end position="329"/>
    </location>
</feature>
<feature type="compositionally biased region" description="Basic and acidic residues" evidence="2">
    <location>
        <begin position="119"/>
        <end position="133"/>
    </location>
</feature>
<dbReference type="EMBL" id="MDYQ01000025">
    <property type="protein sequence ID" value="PRP86936.1"/>
    <property type="molecule type" value="Genomic_DNA"/>
</dbReference>
<dbReference type="InParanoid" id="A0A2P6NSL1"/>
<organism evidence="3 4">
    <name type="scientific">Planoprotostelium fungivorum</name>
    <dbReference type="NCBI Taxonomy" id="1890364"/>
    <lineage>
        <taxon>Eukaryota</taxon>
        <taxon>Amoebozoa</taxon>
        <taxon>Evosea</taxon>
        <taxon>Variosea</taxon>
        <taxon>Cavosteliida</taxon>
        <taxon>Cavosteliaceae</taxon>
        <taxon>Planoprotostelium</taxon>
    </lineage>
</organism>
<feature type="region of interest" description="Disordered" evidence="2">
    <location>
        <begin position="263"/>
        <end position="420"/>
    </location>
</feature>
<feature type="region of interest" description="Disordered" evidence="2">
    <location>
        <begin position="433"/>
        <end position="481"/>
    </location>
</feature>
<feature type="region of interest" description="Disordered" evidence="2">
    <location>
        <begin position="664"/>
        <end position="771"/>
    </location>
</feature>
<keyword evidence="4" id="KW-1185">Reference proteome</keyword>
<feature type="compositionally biased region" description="Low complexity" evidence="2">
    <location>
        <begin position="436"/>
        <end position="448"/>
    </location>
</feature>
<keyword evidence="1" id="KW-0677">Repeat</keyword>
<feature type="compositionally biased region" description="Polar residues" evidence="2">
    <location>
        <begin position="373"/>
        <end position="401"/>
    </location>
</feature>
<dbReference type="InterPro" id="IPR003409">
    <property type="entry name" value="MORN"/>
</dbReference>
<comment type="caution">
    <text evidence="3">The sequence shown here is derived from an EMBL/GenBank/DDBJ whole genome shotgun (WGS) entry which is preliminary data.</text>
</comment>
<dbReference type="GO" id="GO:0007286">
    <property type="term" value="P:spermatid development"/>
    <property type="evidence" value="ECO:0007669"/>
    <property type="project" value="TreeGrafter"/>
</dbReference>
<dbReference type="GO" id="GO:0035082">
    <property type="term" value="P:axoneme assembly"/>
    <property type="evidence" value="ECO:0007669"/>
    <property type="project" value="TreeGrafter"/>
</dbReference>
<accession>A0A2P6NSL1</accession>
<feature type="compositionally biased region" description="Acidic residues" evidence="2">
    <location>
        <begin position="235"/>
        <end position="246"/>
    </location>
</feature>